<dbReference type="EMBL" id="CP012150">
    <property type="protein sequence ID" value="AKS31204.1"/>
    <property type="molecule type" value="Genomic_DNA"/>
</dbReference>
<dbReference type="InterPro" id="IPR002104">
    <property type="entry name" value="Integrase_catalytic"/>
</dbReference>
<dbReference type="AlphaFoldDB" id="A0A0K0X1A8"/>
<name>A0A0K0X1A8_MYCGD</name>
<evidence type="ECO:0000256" key="3">
    <source>
        <dbReference type="PROSITE-ProRule" id="PRU01248"/>
    </source>
</evidence>
<dbReference type="CDD" id="cd01189">
    <property type="entry name" value="INT_ICEBs1_C_like"/>
    <property type="match status" value="1"/>
</dbReference>
<dbReference type="PROSITE" id="PS51898">
    <property type="entry name" value="TYR_RECOMBINASE"/>
    <property type="match status" value="1"/>
</dbReference>
<dbReference type="InterPro" id="IPR010998">
    <property type="entry name" value="Integrase_recombinase_N"/>
</dbReference>
<dbReference type="Gene3D" id="1.10.150.130">
    <property type="match status" value="1"/>
</dbReference>
<evidence type="ECO:0000313" key="6">
    <source>
        <dbReference type="EMBL" id="AKS31204.1"/>
    </source>
</evidence>
<organism evidence="6 7">
    <name type="scientific">Mycolicibacterium goodii</name>
    <name type="common">Mycobacterium goodii</name>
    <dbReference type="NCBI Taxonomy" id="134601"/>
    <lineage>
        <taxon>Bacteria</taxon>
        <taxon>Bacillati</taxon>
        <taxon>Actinomycetota</taxon>
        <taxon>Actinomycetes</taxon>
        <taxon>Mycobacteriales</taxon>
        <taxon>Mycobacteriaceae</taxon>
        <taxon>Mycolicibacterium</taxon>
    </lineage>
</organism>
<evidence type="ECO:0000259" key="5">
    <source>
        <dbReference type="PROSITE" id="PS51900"/>
    </source>
</evidence>
<dbReference type="InterPro" id="IPR044068">
    <property type="entry name" value="CB"/>
</dbReference>
<keyword evidence="1 3" id="KW-0238">DNA-binding</keyword>
<sequence length="376" mass="42041">MTTSERRNLPPQIRRITLPSGAVRYQVRVDLRQGRADRKQTMRRFKTLTEAKAFLNPILGDQHRGLHVAPSSLLIKDAVETWLRAQRIKPTTRAAYTAALRPVVDEYGYRTVQSITKDDVEALVQALQEGTTARGVWTSTTINPMLARWRAMFDDLQKQGVLVRNVVALVKSVKRAEDSPAPRGNTLTDRQIQQLINYHTGKHDELLVRFALLGLRRGELAALRWSDIDLMNGTVTISRNRTTDGNQVYEGDTKTVAGTRELTLPARLLERLHILYPSRPGRGMYVITQEKSPGRPYHPRTIDARWTHALAAADVPHVRLHDARHTTATHLHAEGVPLADIAAWLGHANAAVTARVYSHSTKRGLAAAAEALDMDA</sequence>
<evidence type="ECO:0000259" key="4">
    <source>
        <dbReference type="PROSITE" id="PS51898"/>
    </source>
</evidence>
<proteinExistence type="predicted"/>
<dbReference type="Gene3D" id="1.10.443.10">
    <property type="entry name" value="Intergrase catalytic core"/>
    <property type="match status" value="1"/>
</dbReference>
<dbReference type="KEGG" id="mgo:AFA91_04145"/>
<dbReference type="GO" id="GO:0015074">
    <property type="term" value="P:DNA integration"/>
    <property type="evidence" value="ECO:0007669"/>
    <property type="project" value="InterPro"/>
</dbReference>
<dbReference type="InterPro" id="IPR050090">
    <property type="entry name" value="Tyrosine_recombinase_XerCD"/>
</dbReference>
<dbReference type="PROSITE" id="PS51900">
    <property type="entry name" value="CB"/>
    <property type="match status" value="1"/>
</dbReference>
<protein>
    <recommendedName>
        <fullName evidence="8">Integrase</fullName>
    </recommendedName>
</protein>
<evidence type="ECO:0000256" key="1">
    <source>
        <dbReference type="ARBA" id="ARBA00023125"/>
    </source>
</evidence>
<dbReference type="PATRIC" id="fig|134601.6.peg.859"/>
<dbReference type="GO" id="GO:0006310">
    <property type="term" value="P:DNA recombination"/>
    <property type="evidence" value="ECO:0007669"/>
    <property type="project" value="UniProtKB-KW"/>
</dbReference>
<gene>
    <name evidence="6" type="ORF">AFA91_04145</name>
</gene>
<dbReference type="PANTHER" id="PTHR30349">
    <property type="entry name" value="PHAGE INTEGRASE-RELATED"/>
    <property type="match status" value="1"/>
</dbReference>
<feature type="domain" description="Tyr recombinase" evidence="4">
    <location>
        <begin position="182"/>
        <end position="370"/>
    </location>
</feature>
<evidence type="ECO:0008006" key="8">
    <source>
        <dbReference type="Google" id="ProtNLM"/>
    </source>
</evidence>
<dbReference type="InterPro" id="IPR011010">
    <property type="entry name" value="DNA_brk_join_enz"/>
</dbReference>
<dbReference type="Proteomes" id="UP000062255">
    <property type="component" value="Chromosome"/>
</dbReference>
<dbReference type="Pfam" id="PF00589">
    <property type="entry name" value="Phage_integrase"/>
    <property type="match status" value="1"/>
</dbReference>
<feature type="domain" description="Core-binding (CB)" evidence="5">
    <location>
        <begin position="73"/>
        <end position="157"/>
    </location>
</feature>
<dbReference type="GO" id="GO:0003677">
    <property type="term" value="F:DNA binding"/>
    <property type="evidence" value="ECO:0007669"/>
    <property type="project" value="UniProtKB-UniRule"/>
</dbReference>
<dbReference type="SUPFAM" id="SSF56349">
    <property type="entry name" value="DNA breaking-rejoining enzymes"/>
    <property type="match status" value="1"/>
</dbReference>
<dbReference type="STRING" id="134601.AFA91_04145"/>
<dbReference type="PANTHER" id="PTHR30349:SF91">
    <property type="entry name" value="INTA PROTEIN"/>
    <property type="match status" value="1"/>
</dbReference>
<accession>A0A0K0X1A8</accession>
<evidence type="ECO:0000313" key="7">
    <source>
        <dbReference type="Proteomes" id="UP000062255"/>
    </source>
</evidence>
<keyword evidence="2" id="KW-0233">DNA recombination</keyword>
<evidence type="ECO:0000256" key="2">
    <source>
        <dbReference type="ARBA" id="ARBA00023172"/>
    </source>
</evidence>
<dbReference type="InterPro" id="IPR013762">
    <property type="entry name" value="Integrase-like_cat_sf"/>
</dbReference>
<reference evidence="6 7" key="1">
    <citation type="submission" date="2015-07" db="EMBL/GenBank/DDBJ databases">
        <title>Complete genome sequence of Mycobacterium goodii X7B, a facultative thermophilic biodesulfurizing bacterium.</title>
        <authorList>
            <person name="Yu B."/>
            <person name="Li F."/>
            <person name="Xu P."/>
        </authorList>
    </citation>
    <scope>NUCLEOTIDE SEQUENCE [LARGE SCALE GENOMIC DNA]</scope>
    <source>
        <strain evidence="6 7">X7B</strain>
    </source>
</reference>